<organism evidence="1">
    <name type="scientific">Xenorhabdus bovienii str. kraussei Becker Underwood</name>
    <dbReference type="NCBI Taxonomy" id="1398204"/>
    <lineage>
        <taxon>Bacteria</taxon>
        <taxon>Pseudomonadati</taxon>
        <taxon>Pseudomonadota</taxon>
        <taxon>Gammaproteobacteria</taxon>
        <taxon>Enterobacterales</taxon>
        <taxon>Morganellaceae</taxon>
        <taxon>Xenorhabdus</taxon>
    </lineage>
</organism>
<dbReference type="HOGENOM" id="CLU_924224_0_0_6"/>
<dbReference type="AlphaFoldDB" id="A0A077PRC8"/>
<dbReference type="Proteomes" id="UP000028493">
    <property type="component" value="Unassembled WGS sequence"/>
</dbReference>
<name>A0A077PRC8_XENBV</name>
<dbReference type="EMBL" id="CBSZ010000076">
    <property type="protein sequence ID" value="CDH23286.1"/>
    <property type="molecule type" value="Genomic_DNA"/>
</dbReference>
<reference evidence="1" key="1">
    <citation type="submission" date="2013-07" db="EMBL/GenBank/DDBJ databases">
        <title>Sub-species coevolution in mutualistic symbiosis.</title>
        <authorList>
            <person name="Murfin K."/>
            <person name="Klassen J."/>
            <person name="Lee M."/>
            <person name="Forst S."/>
            <person name="Stock P."/>
            <person name="Goodrich-Blair H."/>
        </authorList>
    </citation>
    <scope>NUCLEOTIDE SEQUENCE [LARGE SCALE GENOMIC DNA]</scope>
    <source>
        <strain evidence="1">Kraussei Becker Underwood</strain>
    </source>
</reference>
<sequence length="301" mass="34461">MITTYSVLNLATQKLDRLKGNIFDTVDLAKPTSADAAINLTKVVSKLSPMMGNLIEFNICEYLNTIPEFESLGHWKRQDPGFPDTIFESRLVSPTPGIEIKAWFPLSTEITARFKDSQDHFQEDQTNVALVAWLPQFLIFGKPQIIDVSVMSAKSVAAARDAHYSNPPDYLIVEPGDTSDRTLNLQQTNTNGYKFQGNPLEFIEAQNIYRHWCRQNDMNAYSTDMAYQLMVQELMSKFKYRLDTNFAKMDRIDHPQIEEFKTKVLNSIFHGRSIYSWSRLLSRGSVDEIKQAISSTFSINY</sequence>
<proteinExistence type="predicted"/>
<evidence type="ECO:0000313" key="1">
    <source>
        <dbReference type="EMBL" id="CDH23286.1"/>
    </source>
</evidence>
<accession>A0A077PRC8</accession>
<protein>
    <submittedName>
        <fullName evidence="1">Uncharacterized protein</fullName>
    </submittedName>
</protein>
<gene>
    <name evidence="1" type="ORF">XBKB1_1670005</name>
</gene>
<comment type="caution">
    <text evidence="1">The sequence shown here is derived from an EMBL/GenBank/DDBJ whole genome shotgun (WGS) entry which is preliminary data.</text>
</comment>
<dbReference type="RefSeq" id="WP_155271994.1">
    <property type="nucleotide sequence ID" value="NZ_CAWLXS010000163.1"/>
</dbReference>